<feature type="region of interest" description="Disordered" evidence="1">
    <location>
        <begin position="372"/>
        <end position="392"/>
    </location>
</feature>
<protein>
    <submittedName>
        <fullName evidence="2">Uncharacterized protein</fullName>
    </submittedName>
</protein>
<feature type="region of interest" description="Disordered" evidence="1">
    <location>
        <begin position="608"/>
        <end position="627"/>
    </location>
</feature>
<accession>A0A9K3I8A4</accession>
<dbReference type="PANTHER" id="PTHR33167:SF60">
    <property type="match status" value="1"/>
</dbReference>
<proteinExistence type="predicted"/>
<evidence type="ECO:0000256" key="1">
    <source>
        <dbReference type="SAM" id="MobiDB-lite"/>
    </source>
</evidence>
<reference evidence="2" key="1">
    <citation type="journal article" date="2017" name="Nature">
        <title>The sunflower genome provides insights into oil metabolism, flowering and Asterid evolution.</title>
        <authorList>
            <person name="Badouin H."/>
            <person name="Gouzy J."/>
            <person name="Grassa C.J."/>
            <person name="Murat F."/>
            <person name="Staton S.E."/>
            <person name="Cottret L."/>
            <person name="Lelandais-Briere C."/>
            <person name="Owens G.L."/>
            <person name="Carrere S."/>
            <person name="Mayjonade B."/>
            <person name="Legrand L."/>
            <person name="Gill N."/>
            <person name="Kane N.C."/>
            <person name="Bowers J.E."/>
            <person name="Hubner S."/>
            <person name="Bellec A."/>
            <person name="Berard A."/>
            <person name="Berges H."/>
            <person name="Blanchet N."/>
            <person name="Boniface M.C."/>
            <person name="Brunel D."/>
            <person name="Catrice O."/>
            <person name="Chaidir N."/>
            <person name="Claudel C."/>
            <person name="Donnadieu C."/>
            <person name="Faraut T."/>
            <person name="Fievet G."/>
            <person name="Helmstetter N."/>
            <person name="King M."/>
            <person name="Knapp S.J."/>
            <person name="Lai Z."/>
            <person name="Le Paslier M.C."/>
            <person name="Lippi Y."/>
            <person name="Lorenzon L."/>
            <person name="Mandel J.R."/>
            <person name="Marage G."/>
            <person name="Marchand G."/>
            <person name="Marquand E."/>
            <person name="Bret-Mestries E."/>
            <person name="Morien E."/>
            <person name="Nambeesan S."/>
            <person name="Nguyen T."/>
            <person name="Pegot-Espagnet P."/>
            <person name="Pouilly N."/>
            <person name="Raftis F."/>
            <person name="Sallet E."/>
            <person name="Schiex T."/>
            <person name="Thomas J."/>
            <person name="Vandecasteele C."/>
            <person name="Vares D."/>
            <person name="Vear F."/>
            <person name="Vautrin S."/>
            <person name="Crespi M."/>
            <person name="Mangin B."/>
            <person name="Burke J.M."/>
            <person name="Salse J."/>
            <person name="Munos S."/>
            <person name="Vincourt P."/>
            <person name="Rieseberg L.H."/>
            <person name="Langlade N.B."/>
        </authorList>
    </citation>
    <scope>NUCLEOTIDE SEQUENCE</scope>
    <source>
        <tissue evidence="2">Leaves</tissue>
    </source>
</reference>
<dbReference type="PANTHER" id="PTHR33167">
    <property type="entry name" value="TRANSCRIPTION FACTOR, PUTATIVE (DUF863)-RELATED"/>
    <property type="match status" value="1"/>
</dbReference>
<dbReference type="Gramene" id="mRNA:HanXRQr2_Chr09g0400941">
    <property type="protein sequence ID" value="mRNA:HanXRQr2_Chr09g0400941"/>
    <property type="gene ID" value="HanXRQr2_Chr09g0400941"/>
</dbReference>
<reference evidence="2" key="2">
    <citation type="submission" date="2020-06" db="EMBL/GenBank/DDBJ databases">
        <title>Helianthus annuus Genome sequencing and assembly Release 2.</title>
        <authorList>
            <person name="Gouzy J."/>
            <person name="Langlade N."/>
            <person name="Munos S."/>
        </authorList>
    </citation>
    <scope>NUCLEOTIDE SEQUENCE</scope>
    <source>
        <tissue evidence="2">Leaves</tissue>
    </source>
</reference>
<name>A0A9K3I8A4_HELAN</name>
<feature type="compositionally biased region" description="Polar residues" evidence="1">
    <location>
        <begin position="674"/>
        <end position="689"/>
    </location>
</feature>
<organism evidence="2 3">
    <name type="scientific">Helianthus annuus</name>
    <name type="common">Common sunflower</name>
    <dbReference type="NCBI Taxonomy" id="4232"/>
    <lineage>
        <taxon>Eukaryota</taxon>
        <taxon>Viridiplantae</taxon>
        <taxon>Streptophyta</taxon>
        <taxon>Embryophyta</taxon>
        <taxon>Tracheophyta</taxon>
        <taxon>Spermatophyta</taxon>
        <taxon>Magnoliopsida</taxon>
        <taxon>eudicotyledons</taxon>
        <taxon>Gunneridae</taxon>
        <taxon>Pentapetalae</taxon>
        <taxon>asterids</taxon>
        <taxon>campanulids</taxon>
        <taxon>Asterales</taxon>
        <taxon>Asteraceae</taxon>
        <taxon>Asteroideae</taxon>
        <taxon>Heliantheae alliance</taxon>
        <taxon>Heliantheae</taxon>
        <taxon>Helianthus</taxon>
    </lineage>
</organism>
<evidence type="ECO:0000313" key="3">
    <source>
        <dbReference type="Proteomes" id="UP000215914"/>
    </source>
</evidence>
<evidence type="ECO:0000313" key="2">
    <source>
        <dbReference type="EMBL" id="KAF5791987.1"/>
    </source>
</evidence>
<gene>
    <name evidence="2" type="ORF">HanXRQr2_Chr09g0400941</name>
</gene>
<feature type="compositionally biased region" description="Basic residues" evidence="1">
    <location>
        <begin position="613"/>
        <end position="627"/>
    </location>
</feature>
<dbReference type="Proteomes" id="UP000215914">
    <property type="component" value="Unassembled WGS sequence"/>
</dbReference>
<keyword evidence="3" id="KW-1185">Reference proteome</keyword>
<dbReference type="AlphaFoldDB" id="A0A9K3I8A4"/>
<dbReference type="Pfam" id="PF05904">
    <property type="entry name" value="DUF863"/>
    <property type="match status" value="1"/>
</dbReference>
<comment type="caution">
    <text evidence="2">The sequence shown here is derived from an EMBL/GenBank/DDBJ whole genome shotgun (WGS) entry which is preliminary data.</text>
</comment>
<sequence>MGAKVQSKAYFPGSMTDLNNGFHNSVWDLYHDDRSHKIPPPGNSQHYDYFLSTQAMDGYNGYAKEQIRQTILKQETIFKHQLQELHRLYKRQKDLMNPVSTESLNMGHFLNQVPSSFPQMNTSFSRVSTSGTDNTFSPMDSIKGKSALQEFNPPISKSCVSERRVIDLEAPADVDTSNKGKAFNLADLNEPIQVEERETAFSAFFSNRSKTDRVVEETQKRESSAKRTLFGIEIGERNHTSSFVLPWRNRNTTFHHNNWLNSFGSTSQTPGFFDGTSRLTTKKSTGQNAFVDLGFLNGSSTKDSVPNNLEESRARDKHTFLDMWKNRETPEQRLPPWLTSKLCVQTEQIQTKVHHINLDSLQNHSQQFFKKTENADSNDTRNVNKEKNDDTKSVPKILGVPIIDKKAENRCESKDIKHHIDLNLSLDEEDGSPAAPSFPESVVKIATMEIDLEAPAVLEPDPDDGSVDDTYTDLVKGAAEAIVSISFSEPPSTDTLLWFAEVITSNGLKKNKDSIPEGMDYFEYMTLKLEDTKEKYINYEPVIVEEHKEDENGCLSKRTARKGQGKRGRHRKDFQKDILPSIVSLSRREVTEDLQIFEEALSATGVSWQSSSSKRKAAARNSRGRRRLVAVEPSCNTPPPAAGGGERSVCMEMSLEKSLEGWGRRTRRLPRQRCQNGGNHNQALALNVK</sequence>
<dbReference type="EMBL" id="MNCJ02000324">
    <property type="protein sequence ID" value="KAF5791987.1"/>
    <property type="molecule type" value="Genomic_DNA"/>
</dbReference>
<dbReference type="OrthoDB" id="630817at2759"/>
<feature type="region of interest" description="Disordered" evidence="1">
    <location>
        <begin position="669"/>
        <end position="689"/>
    </location>
</feature>
<dbReference type="InterPro" id="IPR008581">
    <property type="entry name" value="DUF863_pln"/>
</dbReference>